<dbReference type="AlphaFoldDB" id="A0A383C4B6"/>
<proteinExistence type="predicted"/>
<dbReference type="EMBL" id="UINC01205640">
    <property type="protein sequence ID" value="SVE26899.1"/>
    <property type="molecule type" value="Genomic_DNA"/>
</dbReference>
<dbReference type="InterPro" id="IPR041352">
    <property type="entry name" value="Mtd_N"/>
</dbReference>
<feature type="non-terminal residue" evidence="2">
    <location>
        <position position="217"/>
    </location>
</feature>
<gene>
    <name evidence="2" type="ORF">METZ01_LOCUS479753</name>
</gene>
<protein>
    <recommendedName>
        <fullName evidence="1">Major tropism determinant N-terminal domain-containing protein</fullName>
    </recommendedName>
</protein>
<organism evidence="2">
    <name type="scientific">marine metagenome</name>
    <dbReference type="NCBI Taxonomy" id="408172"/>
    <lineage>
        <taxon>unclassified sequences</taxon>
        <taxon>metagenomes</taxon>
        <taxon>ecological metagenomes</taxon>
    </lineage>
</organism>
<dbReference type="Pfam" id="PF18454">
    <property type="entry name" value="Mtd_N"/>
    <property type="match status" value="1"/>
</dbReference>
<sequence>MAKRVQRRRGTTAEHATFTGYVGETTVDTTKDTVIVHDGATTAGFPLAREDLSNVNLTNLIGVTELKLIDGSADQVIKTDGSGTISFGTIDVTGSAVGGDISGTVGNAQIVANKVGVAELNVSEGTNGQVLSTNGSGTLSFITVVTDPTLGGHLSGSTSAAVINNNTITSAMLTTALKNFTVDEFVGASAQTTFTLTAAVGSVNALMVYIDGIVQPP</sequence>
<accession>A0A383C4B6</accession>
<dbReference type="Gene3D" id="2.10.10.30">
    <property type="match status" value="1"/>
</dbReference>
<reference evidence="2" key="1">
    <citation type="submission" date="2018-05" db="EMBL/GenBank/DDBJ databases">
        <authorList>
            <person name="Lanie J.A."/>
            <person name="Ng W.-L."/>
            <person name="Kazmierczak K.M."/>
            <person name="Andrzejewski T.M."/>
            <person name="Davidsen T.M."/>
            <person name="Wayne K.J."/>
            <person name="Tettelin H."/>
            <person name="Glass J.I."/>
            <person name="Rusch D."/>
            <person name="Podicherti R."/>
            <person name="Tsui H.-C.T."/>
            <person name="Winkler M.E."/>
        </authorList>
    </citation>
    <scope>NUCLEOTIDE SEQUENCE</scope>
</reference>
<evidence type="ECO:0000313" key="2">
    <source>
        <dbReference type="EMBL" id="SVE26899.1"/>
    </source>
</evidence>
<evidence type="ECO:0000259" key="1">
    <source>
        <dbReference type="Pfam" id="PF18454"/>
    </source>
</evidence>
<name>A0A383C4B6_9ZZZZ</name>
<feature type="domain" description="Major tropism determinant N-terminal" evidence="1">
    <location>
        <begin position="5"/>
        <end position="41"/>
    </location>
</feature>